<comment type="caution">
    <text evidence="1">The sequence shown here is derived from an EMBL/GenBank/DDBJ whole genome shotgun (WGS) entry which is preliminary data.</text>
</comment>
<dbReference type="AlphaFoldDB" id="A0A016TCR5"/>
<evidence type="ECO:0000313" key="1">
    <source>
        <dbReference type="EMBL" id="EYC00466.1"/>
    </source>
</evidence>
<sequence>MNTNPELNFSTVSLIYDGTTTWQLKHKHGQNEWPDKHISPIKSSVESGRISHSSHVIWTLKQVCVGFFS</sequence>
<reference evidence="2" key="1">
    <citation type="journal article" date="2015" name="Nat. Genet.">
        <title>The genome and transcriptome of the zoonotic hookworm Ancylostoma ceylanicum identify infection-specific gene families.</title>
        <authorList>
            <person name="Schwarz E.M."/>
            <person name="Hu Y."/>
            <person name="Antoshechkin I."/>
            <person name="Miller M.M."/>
            <person name="Sternberg P.W."/>
            <person name="Aroian R.V."/>
        </authorList>
    </citation>
    <scope>NUCLEOTIDE SEQUENCE</scope>
    <source>
        <strain evidence="2">HY135</strain>
    </source>
</reference>
<name>A0A016TCR5_9BILA</name>
<dbReference type="Proteomes" id="UP000024635">
    <property type="component" value="Unassembled WGS sequence"/>
</dbReference>
<keyword evidence="2" id="KW-1185">Reference proteome</keyword>
<protein>
    <submittedName>
        <fullName evidence="1">Uncharacterized protein</fullName>
    </submittedName>
</protein>
<evidence type="ECO:0000313" key="2">
    <source>
        <dbReference type="Proteomes" id="UP000024635"/>
    </source>
</evidence>
<proteinExistence type="predicted"/>
<accession>A0A016TCR5</accession>
<dbReference type="EMBL" id="JARK01001451">
    <property type="protein sequence ID" value="EYC00466.1"/>
    <property type="molecule type" value="Genomic_DNA"/>
</dbReference>
<gene>
    <name evidence="1" type="primary">Acey_s0115.g485</name>
    <name evidence="1" type="ORF">Y032_0115g485</name>
</gene>
<organism evidence="1 2">
    <name type="scientific">Ancylostoma ceylanicum</name>
    <dbReference type="NCBI Taxonomy" id="53326"/>
    <lineage>
        <taxon>Eukaryota</taxon>
        <taxon>Metazoa</taxon>
        <taxon>Ecdysozoa</taxon>
        <taxon>Nematoda</taxon>
        <taxon>Chromadorea</taxon>
        <taxon>Rhabditida</taxon>
        <taxon>Rhabditina</taxon>
        <taxon>Rhabditomorpha</taxon>
        <taxon>Strongyloidea</taxon>
        <taxon>Ancylostomatidae</taxon>
        <taxon>Ancylostomatinae</taxon>
        <taxon>Ancylostoma</taxon>
    </lineage>
</organism>